<keyword evidence="6" id="KW-0418">Kinase</keyword>
<comment type="catalytic activity">
    <reaction evidence="1">
        <text>ATP + protein L-histidine = ADP + protein N-phospho-L-histidine.</text>
        <dbReference type="EC" id="2.7.13.3"/>
    </reaction>
</comment>
<proteinExistence type="predicted"/>
<keyword evidence="12" id="KW-1185">Reference proteome</keyword>
<dbReference type="SUPFAM" id="SSF55874">
    <property type="entry name" value="ATPase domain of HSP90 chaperone/DNA topoisomerase II/histidine kinase"/>
    <property type="match status" value="1"/>
</dbReference>
<gene>
    <name evidence="11" type="ORF">bsdcttw_18190</name>
</gene>
<dbReference type="Proteomes" id="UP000515703">
    <property type="component" value="Chromosome"/>
</dbReference>
<dbReference type="EMBL" id="AP023368">
    <property type="protein sequence ID" value="BCJ98778.1"/>
    <property type="molecule type" value="Genomic_DNA"/>
</dbReference>
<feature type="transmembrane region" description="Helical" evidence="9">
    <location>
        <begin position="33"/>
        <end position="54"/>
    </location>
</feature>
<evidence type="ECO:0000256" key="3">
    <source>
        <dbReference type="ARBA" id="ARBA00022553"/>
    </source>
</evidence>
<name>A0A7I8DJX0_9FIRM</name>
<evidence type="ECO:0000256" key="5">
    <source>
        <dbReference type="ARBA" id="ARBA00022741"/>
    </source>
</evidence>
<evidence type="ECO:0000259" key="10">
    <source>
        <dbReference type="Pfam" id="PF07730"/>
    </source>
</evidence>
<dbReference type="Gene3D" id="3.30.565.10">
    <property type="entry name" value="Histidine kinase-like ATPase, C-terminal domain"/>
    <property type="match status" value="1"/>
</dbReference>
<dbReference type="InterPro" id="IPR011712">
    <property type="entry name" value="Sig_transdc_His_kin_sub3_dim/P"/>
</dbReference>
<keyword evidence="8" id="KW-0902">Two-component regulatory system</keyword>
<dbReference type="EC" id="2.7.13.3" evidence="2"/>
<organism evidence="11 12">
    <name type="scientific">Anaerocolumna chitinilytica</name>
    <dbReference type="NCBI Taxonomy" id="1727145"/>
    <lineage>
        <taxon>Bacteria</taxon>
        <taxon>Bacillati</taxon>
        <taxon>Bacillota</taxon>
        <taxon>Clostridia</taxon>
        <taxon>Lachnospirales</taxon>
        <taxon>Lachnospiraceae</taxon>
        <taxon>Anaerocolumna</taxon>
    </lineage>
</organism>
<feature type="transmembrane region" description="Helical" evidence="9">
    <location>
        <begin position="75"/>
        <end position="96"/>
    </location>
</feature>
<reference evidence="11 12" key="2">
    <citation type="submission" date="2020-08" db="EMBL/GenBank/DDBJ databases">
        <authorList>
            <person name="Ueki A."/>
            <person name="Tonouchi A."/>
        </authorList>
    </citation>
    <scope>NUCLEOTIDE SEQUENCE [LARGE SCALE GENOMIC DNA]</scope>
    <source>
        <strain evidence="11 12">CTTW</strain>
    </source>
</reference>
<dbReference type="PANTHER" id="PTHR24421:SF10">
    <property type="entry name" value="NITRATE_NITRITE SENSOR PROTEIN NARQ"/>
    <property type="match status" value="1"/>
</dbReference>
<feature type="domain" description="Signal transduction histidine kinase subgroup 3 dimerisation and phosphoacceptor" evidence="10">
    <location>
        <begin position="204"/>
        <end position="269"/>
    </location>
</feature>
<dbReference type="GO" id="GO:0016020">
    <property type="term" value="C:membrane"/>
    <property type="evidence" value="ECO:0007669"/>
    <property type="project" value="InterPro"/>
</dbReference>
<dbReference type="GO" id="GO:0000155">
    <property type="term" value="F:phosphorelay sensor kinase activity"/>
    <property type="evidence" value="ECO:0007669"/>
    <property type="project" value="InterPro"/>
</dbReference>
<dbReference type="GO" id="GO:0005524">
    <property type="term" value="F:ATP binding"/>
    <property type="evidence" value="ECO:0007669"/>
    <property type="project" value="UniProtKB-KW"/>
</dbReference>
<dbReference type="Gene3D" id="1.20.5.1930">
    <property type="match status" value="1"/>
</dbReference>
<keyword evidence="7" id="KW-0067">ATP-binding</keyword>
<dbReference type="RefSeq" id="WP_207726520.1">
    <property type="nucleotide sequence ID" value="NZ_AP023368.1"/>
</dbReference>
<keyword evidence="5" id="KW-0547">Nucleotide-binding</keyword>
<reference evidence="11 12" key="1">
    <citation type="submission" date="2020-08" db="EMBL/GenBank/DDBJ databases">
        <title>Draft genome sequencing of an Anaerocolumna strain isolated from anoxic soil subjected to BSD treatment.</title>
        <authorList>
            <person name="Uek A."/>
            <person name="Tonouchi A."/>
        </authorList>
    </citation>
    <scope>NUCLEOTIDE SEQUENCE [LARGE SCALE GENOMIC DNA]</scope>
    <source>
        <strain evidence="11 12">CTTW</strain>
    </source>
</reference>
<evidence type="ECO:0000256" key="1">
    <source>
        <dbReference type="ARBA" id="ARBA00000085"/>
    </source>
</evidence>
<dbReference type="PANTHER" id="PTHR24421">
    <property type="entry name" value="NITRATE/NITRITE SENSOR PROTEIN NARX-RELATED"/>
    <property type="match status" value="1"/>
</dbReference>
<dbReference type="InterPro" id="IPR036890">
    <property type="entry name" value="HATPase_C_sf"/>
</dbReference>
<dbReference type="InterPro" id="IPR050482">
    <property type="entry name" value="Sensor_HK_TwoCompSys"/>
</dbReference>
<evidence type="ECO:0000256" key="2">
    <source>
        <dbReference type="ARBA" id="ARBA00012438"/>
    </source>
</evidence>
<keyword evidence="9" id="KW-0472">Membrane</keyword>
<evidence type="ECO:0000313" key="12">
    <source>
        <dbReference type="Proteomes" id="UP000515703"/>
    </source>
</evidence>
<keyword evidence="9" id="KW-1133">Transmembrane helix</keyword>
<feature type="transmembrane region" description="Helical" evidence="9">
    <location>
        <begin position="7"/>
        <end position="27"/>
    </location>
</feature>
<evidence type="ECO:0000256" key="4">
    <source>
        <dbReference type="ARBA" id="ARBA00022679"/>
    </source>
</evidence>
<protein>
    <recommendedName>
        <fullName evidence="2">histidine kinase</fullName>
        <ecNumber evidence="2">2.7.13.3</ecNumber>
    </recommendedName>
</protein>
<evidence type="ECO:0000313" key="11">
    <source>
        <dbReference type="EMBL" id="BCJ98778.1"/>
    </source>
</evidence>
<keyword evidence="9" id="KW-0812">Transmembrane</keyword>
<dbReference type="AlphaFoldDB" id="A0A7I8DJX0"/>
<feature type="transmembrane region" description="Helical" evidence="9">
    <location>
        <begin position="102"/>
        <end position="117"/>
    </location>
</feature>
<keyword evidence="3" id="KW-0597">Phosphoprotein</keyword>
<evidence type="ECO:0000256" key="7">
    <source>
        <dbReference type="ARBA" id="ARBA00022840"/>
    </source>
</evidence>
<evidence type="ECO:0000256" key="9">
    <source>
        <dbReference type="SAM" id="Phobius"/>
    </source>
</evidence>
<keyword evidence="4" id="KW-0808">Transferase</keyword>
<accession>A0A7I8DJX0</accession>
<dbReference type="GO" id="GO:0046983">
    <property type="term" value="F:protein dimerization activity"/>
    <property type="evidence" value="ECO:0007669"/>
    <property type="project" value="InterPro"/>
</dbReference>
<evidence type="ECO:0000256" key="8">
    <source>
        <dbReference type="ARBA" id="ARBA00023012"/>
    </source>
</evidence>
<feature type="transmembrane region" description="Helical" evidence="9">
    <location>
        <begin position="138"/>
        <end position="155"/>
    </location>
</feature>
<dbReference type="KEGG" id="acht:bsdcttw_18190"/>
<sequence length="396" mass="45782">MERQKELRYFVWIKLGMIITVTVYAALYTRNEAAGITYQTLCLTALLFMAVVWLELKEEKREREALEISDAKAPLAVLNSVLPLAAELVFAAVLIGGFDRDYIYLLPMVILDIFVIFRRKAFSYMSVYLGLLLTNEKVAYFAIASFTVILYYQHYNIVKEEQIKSELSEGKEEELKRNLSRSEIRYHKELDRNRLYYDNKILEERTRLSQALHDKLGHSINGSVYQLEAVKVLFEKNSEESKVMLQAVIDNLRSSMEEIRYLLRQERPDKKQLAFIQLNSLCEDCKRKYGIEAEFSLTGAGEEIGERYWEIILDNCFEAVSNALKYSYCTRINIEILVMNRIVRCTISDNGKGCLDVKTGMGLEGMRRRVREVNGFISFSGEDGFVINMLLPLEGS</sequence>
<dbReference type="Pfam" id="PF07730">
    <property type="entry name" value="HisKA_3"/>
    <property type="match status" value="1"/>
</dbReference>
<evidence type="ECO:0000256" key="6">
    <source>
        <dbReference type="ARBA" id="ARBA00022777"/>
    </source>
</evidence>